<gene>
    <name evidence="4" type="ORF">HDE68_003927</name>
</gene>
<name>A0A7W9E0E8_9SPHI</name>
<dbReference type="GO" id="GO:0003677">
    <property type="term" value="F:DNA binding"/>
    <property type="evidence" value="ECO:0007669"/>
    <property type="project" value="UniProtKB-KW"/>
</dbReference>
<accession>A0A7W9E0E8</accession>
<dbReference type="GO" id="GO:0000160">
    <property type="term" value="P:phosphorelay signal transduction system"/>
    <property type="evidence" value="ECO:0007669"/>
    <property type="project" value="InterPro"/>
</dbReference>
<dbReference type="PROSITE" id="PS50110">
    <property type="entry name" value="RESPONSE_REGULATORY"/>
    <property type="match status" value="1"/>
</dbReference>
<evidence type="ECO:0000259" key="3">
    <source>
        <dbReference type="PROSITE" id="PS50110"/>
    </source>
</evidence>
<evidence type="ECO:0000256" key="2">
    <source>
        <dbReference type="PROSITE-ProRule" id="PRU00169"/>
    </source>
</evidence>
<organism evidence="4 5">
    <name type="scientific">Pedobacter cryoconitis</name>
    <dbReference type="NCBI Taxonomy" id="188932"/>
    <lineage>
        <taxon>Bacteria</taxon>
        <taxon>Pseudomonadati</taxon>
        <taxon>Bacteroidota</taxon>
        <taxon>Sphingobacteriia</taxon>
        <taxon>Sphingobacteriales</taxon>
        <taxon>Sphingobacteriaceae</taxon>
        <taxon>Pedobacter</taxon>
    </lineage>
</organism>
<dbReference type="PANTHER" id="PTHR44591">
    <property type="entry name" value="STRESS RESPONSE REGULATOR PROTEIN 1"/>
    <property type="match status" value="1"/>
</dbReference>
<feature type="modified residue" description="4-aspartylphosphate" evidence="2">
    <location>
        <position position="53"/>
    </location>
</feature>
<reference evidence="4 5" key="1">
    <citation type="submission" date="2020-08" db="EMBL/GenBank/DDBJ databases">
        <title>Genomic Encyclopedia of Type Strains, Phase IV (KMG-V): Genome sequencing to study the core and pangenomes of soil and plant-associated prokaryotes.</title>
        <authorList>
            <person name="Whitman W."/>
        </authorList>
    </citation>
    <scope>NUCLEOTIDE SEQUENCE [LARGE SCALE GENOMIC DNA]</scope>
    <source>
        <strain evidence="4 5">S3M1</strain>
    </source>
</reference>
<dbReference type="SMART" id="SM00448">
    <property type="entry name" value="REC"/>
    <property type="match status" value="1"/>
</dbReference>
<dbReference type="Proteomes" id="UP000537204">
    <property type="component" value="Unassembled WGS sequence"/>
</dbReference>
<protein>
    <submittedName>
        <fullName evidence="4">DNA-binding response OmpR family regulator</fullName>
    </submittedName>
</protein>
<evidence type="ECO:0000256" key="1">
    <source>
        <dbReference type="ARBA" id="ARBA00022553"/>
    </source>
</evidence>
<dbReference type="RefSeq" id="WP_183883856.1">
    <property type="nucleotide sequence ID" value="NZ_JACHCE010000007.1"/>
</dbReference>
<comment type="caution">
    <text evidence="4">The sequence shown here is derived from an EMBL/GenBank/DDBJ whole genome shotgun (WGS) entry which is preliminary data.</text>
</comment>
<dbReference type="Gene3D" id="3.40.50.2300">
    <property type="match status" value="1"/>
</dbReference>
<keyword evidence="4" id="KW-0238">DNA-binding</keyword>
<dbReference type="SUPFAM" id="SSF52172">
    <property type="entry name" value="CheY-like"/>
    <property type="match status" value="1"/>
</dbReference>
<keyword evidence="1 2" id="KW-0597">Phosphoprotein</keyword>
<dbReference type="EMBL" id="JACHCE010000007">
    <property type="protein sequence ID" value="MBB5638001.1"/>
    <property type="molecule type" value="Genomic_DNA"/>
</dbReference>
<dbReference type="PANTHER" id="PTHR44591:SF3">
    <property type="entry name" value="RESPONSE REGULATORY DOMAIN-CONTAINING PROTEIN"/>
    <property type="match status" value="1"/>
</dbReference>
<dbReference type="InterPro" id="IPR011006">
    <property type="entry name" value="CheY-like_superfamily"/>
</dbReference>
<dbReference type="InterPro" id="IPR050595">
    <property type="entry name" value="Bact_response_regulator"/>
</dbReference>
<feature type="domain" description="Response regulatory" evidence="3">
    <location>
        <begin position="4"/>
        <end position="119"/>
    </location>
</feature>
<evidence type="ECO:0000313" key="4">
    <source>
        <dbReference type="EMBL" id="MBB5638001.1"/>
    </source>
</evidence>
<dbReference type="AlphaFoldDB" id="A0A7W9E0E8"/>
<dbReference type="Pfam" id="PF00072">
    <property type="entry name" value="Response_reg"/>
    <property type="match status" value="1"/>
</dbReference>
<evidence type="ECO:0000313" key="5">
    <source>
        <dbReference type="Proteomes" id="UP000537204"/>
    </source>
</evidence>
<proteinExistence type="predicted"/>
<dbReference type="InterPro" id="IPR001789">
    <property type="entry name" value="Sig_transdc_resp-reg_receiver"/>
</dbReference>
<sequence length="121" mass="13820">MNKKILIFDDDQEVLTALESLLDFADWDLLTFSTGKNALLQIQREKPDLILMDVELDGFDGRQICRSIKEDRLLQNTPIILISGQMHTETMVGTEFGPDDFLPKPFNIGELIDKVYFQLAS</sequence>